<accession>A0A023X3R8</accession>
<evidence type="ECO:0000313" key="11">
    <source>
        <dbReference type="EMBL" id="MDX5894047.1"/>
    </source>
</evidence>
<dbReference type="STRING" id="42256.RradSPS_1357"/>
<protein>
    <submittedName>
        <fullName evidence="11">Cysteine desulfurase family protein</fullName>
    </submittedName>
    <submittedName>
        <fullName evidence="10">Cysteine sulfinate desulfinase/cysteine desulfurase-related enzyme</fullName>
    </submittedName>
</protein>
<evidence type="ECO:0000256" key="2">
    <source>
        <dbReference type="ARBA" id="ARBA00006490"/>
    </source>
</evidence>
<dbReference type="EMBL" id="JAWXXX010000001">
    <property type="protein sequence ID" value="MDX5894047.1"/>
    <property type="molecule type" value="Genomic_DNA"/>
</dbReference>
<name>A0A023X3R8_RUBRA</name>
<keyword evidence="7" id="KW-0411">Iron-sulfur</keyword>
<dbReference type="PANTHER" id="PTHR11601">
    <property type="entry name" value="CYSTEINE DESULFURYLASE FAMILY MEMBER"/>
    <property type="match status" value="1"/>
</dbReference>
<dbReference type="Gene3D" id="3.40.640.10">
    <property type="entry name" value="Type I PLP-dependent aspartate aminotransferase-like (Major domain)"/>
    <property type="match status" value="1"/>
</dbReference>
<dbReference type="PATRIC" id="fig|42256.3.peg.1374"/>
<dbReference type="InterPro" id="IPR000192">
    <property type="entry name" value="Aminotrans_V_dom"/>
</dbReference>
<dbReference type="Gene3D" id="3.90.1150.10">
    <property type="entry name" value="Aspartate Aminotransferase, domain 1"/>
    <property type="match status" value="1"/>
</dbReference>
<comment type="similarity">
    <text evidence="2">Belongs to the class-V pyridoxal-phosphate-dependent aminotransferase family. NifS/IscS subfamily.</text>
</comment>
<organism evidence="10 12">
    <name type="scientific">Rubrobacter radiotolerans</name>
    <name type="common">Arthrobacter radiotolerans</name>
    <dbReference type="NCBI Taxonomy" id="42256"/>
    <lineage>
        <taxon>Bacteria</taxon>
        <taxon>Bacillati</taxon>
        <taxon>Actinomycetota</taxon>
        <taxon>Rubrobacteria</taxon>
        <taxon>Rubrobacterales</taxon>
        <taxon>Rubrobacteraceae</taxon>
        <taxon>Rubrobacter</taxon>
    </lineage>
</organism>
<comment type="cofactor">
    <cofactor evidence="1">
        <name>pyridoxal 5'-phosphate</name>
        <dbReference type="ChEBI" id="CHEBI:597326"/>
    </cofactor>
</comment>
<sequence length="408" mass="42577">MENPFSHAPDRREYVYLDNAATTPLDGRVAAAMLPYLQRAGEVPLGNPSSLHRSGAVASEAIELARERVAALVGAAPERIVFTSGGTEADNLALFGLARSAPEGKRHLVVSQVEHAAVRESVRALEREGFAATWIGTDACGLVDPEEVRDALRDDTALCALMWANNEIGTVQDVAAVAAICAERGVPFHTDAVQAAGRERIDVSEVPATTLALSAHKLYGPPGAGALYVREGAHLAPLAFGGGQESGLRSGTENVPALAGFGVAARLASEELEARSEHERALRDALIAGATAVEGVRLNGHPARRLTNNVHLTVPGAESESLVLMLDALGFAVGQGSACSSSGHKASPVLEALGQGPEEAFCALRVTVGKDNTEEEVEAFLKAFRECVERLRELAPAGYGAGYGAGRG</sequence>
<evidence type="ECO:0000256" key="1">
    <source>
        <dbReference type="ARBA" id="ARBA00001933"/>
    </source>
</evidence>
<comment type="catalytic activity">
    <reaction evidence="8">
        <text>(sulfur carrier)-H + L-cysteine = (sulfur carrier)-SH + L-alanine</text>
        <dbReference type="Rhea" id="RHEA:43892"/>
        <dbReference type="Rhea" id="RHEA-COMP:14737"/>
        <dbReference type="Rhea" id="RHEA-COMP:14739"/>
        <dbReference type="ChEBI" id="CHEBI:29917"/>
        <dbReference type="ChEBI" id="CHEBI:35235"/>
        <dbReference type="ChEBI" id="CHEBI:57972"/>
        <dbReference type="ChEBI" id="CHEBI:64428"/>
        <dbReference type="EC" id="2.8.1.7"/>
    </reaction>
</comment>
<dbReference type="InterPro" id="IPR015422">
    <property type="entry name" value="PyrdxlP-dep_Trfase_small"/>
</dbReference>
<dbReference type="RefSeq" id="WP_038681582.1">
    <property type="nucleotide sequence ID" value="NZ_CP007514.1"/>
</dbReference>
<keyword evidence="6" id="KW-0408">Iron</keyword>
<evidence type="ECO:0000256" key="6">
    <source>
        <dbReference type="ARBA" id="ARBA00023004"/>
    </source>
</evidence>
<evidence type="ECO:0000256" key="3">
    <source>
        <dbReference type="ARBA" id="ARBA00022679"/>
    </source>
</evidence>
<evidence type="ECO:0000256" key="4">
    <source>
        <dbReference type="ARBA" id="ARBA00022723"/>
    </source>
</evidence>
<evidence type="ECO:0000256" key="8">
    <source>
        <dbReference type="ARBA" id="ARBA00050776"/>
    </source>
</evidence>
<dbReference type="FunFam" id="3.40.640.10:FF:000084">
    <property type="entry name" value="IscS-like cysteine desulfurase"/>
    <property type="match status" value="1"/>
</dbReference>
<dbReference type="KEGG" id="rrd:RradSPS_1357"/>
<dbReference type="OrthoDB" id="9808002at2"/>
<gene>
    <name evidence="10" type="ORF">RradSPS_1357</name>
    <name evidence="11" type="ORF">SIL72_08400</name>
</gene>
<dbReference type="InterPro" id="IPR016454">
    <property type="entry name" value="Cysteine_dSase"/>
</dbReference>
<reference evidence="11" key="2">
    <citation type="submission" date="2023-11" db="EMBL/GenBank/DDBJ databases">
        <title>MicrobeMod: A computational toolkit for identifying prokaryotic methylation and restriction-modification with nanopore sequencing.</title>
        <authorList>
            <person name="Crits-Christoph A."/>
            <person name="Kang S.C."/>
            <person name="Lee H."/>
            <person name="Ostrov N."/>
        </authorList>
    </citation>
    <scope>NUCLEOTIDE SEQUENCE</scope>
    <source>
        <strain evidence="11">ATCC 51242</strain>
    </source>
</reference>
<dbReference type="EMBL" id="CP007514">
    <property type="protein sequence ID" value="AHY46640.1"/>
    <property type="molecule type" value="Genomic_DNA"/>
</dbReference>
<evidence type="ECO:0000256" key="5">
    <source>
        <dbReference type="ARBA" id="ARBA00022898"/>
    </source>
</evidence>
<proteinExistence type="inferred from homology"/>
<dbReference type="AlphaFoldDB" id="A0A023X3R8"/>
<evidence type="ECO:0000256" key="7">
    <source>
        <dbReference type="ARBA" id="ARBA00023014"/>
    </source>
</evidence>
<dbReference type="Proteomes" id="UP001281130">
    <property type="component" value="Unassembled WGS sequence"/>
</dbReference>
<feature type="domain" description="Aminotransferase class V" evidence="9">
    <location>
        <begin position="15"/>
        <end position="380"/>
    </location>
</feature>
<dbReference type="Pfam" id="PF00266">
    <property type="entry name" value="Aminotran_5"/>
    <property type="match status" value="1"/>
</dbReference>
<reference evidence="10 12" key="1">
    <citation type="submission" date="2014-03" db="EMBL/GenBank/DDBJ databases">
        <title>Complete genome sequence of the Radio-Resistant Rubrobacter radiotolerans RSPS-4.</title>
        <authorList>
            <person name="Egas C.C."/>
            <person name="Barroso C.C."/>
            <person name="Froufe H.J.C."/>
            <person name="Pacheco J.J."/>
            <person name="Albuquerque L.L."/>
            <person name="da Costa M.M.S."/>
        </authorList>
    </citation>
    <scope>NUCLEOTIDE SEQUENCE [LARGE SCALE GENOMIC DNA]</scope>
    <source>
        <strain evidence="10 12">RSPS-4</strain>
    </source>
</reference>
<keyword evidence="4" id="KW-0479">Metal-binding</keyword>
<dbReference type="InterPro" id="IPR015424">
    <property type="entry name" value="PyrdxlP-dep_Trfase"/>
</dbReference>
<dbReference type="InterPro" id="IPR015421">
    <property type="entry name" value="PyrdxlP-dep_Trfase_major"/>
</dbReference>
<dbReference type="HOGENOM" id="CLU_003433_0_0_11"/>
<evidence type="ECO:0000259" key="9">
    <source>
        <dbReference type="Pfam" id="PF00266"/>
    </source>
</evidence>
<evidence type="ECO:0000313" key="10">
    <source>
        <dbReference type="EMBL" id="AHY46640.1"/>
    </source>
</evidence>
<dbReference type="GO" id="GO:0031071">
    <property type="term" value="F:cysteine desulfurase activity"/>
    <property type="evidence" value="ECO:0007669"/>
    <property type="project" value="UniProtKB-EC"/>
</dbReference>
<keyword evidence="3" id="KW-0808">Transferase</keyword>
<evidence type="ECO:0000313" key="12">
    <source>
        <dbReference type="Proteomes" id="UP000025229"/>
    </source>
</evidence>
<dbReference type="Proteomes" id="UP000025229">
    <property type="component" value="Chromosome"/>
</dbReference>
<keyword evidence="5" id="KW-0663">Pyridoxal phosphate</keyword>
<dbReference type="GO" id="GO:0051536">
    <property type="term" value="F:iron-sulfur cluster binding"/>
    <property type="evidence" value="ECO:0007669"/>
    <property type="project" value="UniProtKB-KW"/>
</dbReference>
<keyword evidence="12" id="KW-1185">Reference proteome</keyword>
<dbReference type="SUPFAM" id="SSF53383">
    <property type="entry name" value="PLP-dependent transferases"/>
    <property type="match status" value="1"/>
</dbReference>
<dbReference type="GO" id="GO:0046872">
    <property type="term" value="F:metal ion binding"/>
    <property type="evidence" value="ECO:0007669"/>
    <property type="project" value="UniProtKB-KW"/>
</dbReference>
<dbReference type="PIRSF" id="PIRSF005572">
    <property type="entry name" value="NifS"/>
    <property type="match status" value="1"/>
</dbReference>
<dbReference type="PANTHER" id="PTHR11601:SF34">
    <property type="entry name" value="CYSTEINE DESULFURASE"/>
    <property type="match status" value="1"/>
</dbReference>
<dbReference type="eggNOG" id="COG1104">
    <property type="taxonomic scope" value="Bacteria"/>
</dbReference>